<comment type="caution">
    <text evidence="2">The sequence shown here is derived from an EMBL/GenBank/DDBJ whole genome shotgun (WGS) entry which is preliminary data.</text>
</comment>
<dbReference type="EMBL" id="JABXBU010002227">
    <property type="protein sequence ID" value="KAF8772960.1"/>
    <property type="molecule type" value="Genomic_DNA"/>
</dbReference>
<evidence type="ECO:0000313" key="2">
    <source>
        <dbReference type="EMBL" id="KAF8772960.1"/>
    </source>
</evidence>
<proteinExistence type="predicted"/>
<keyword evidence="3" id="KW-1185">Reference proteome</keyword>
<name>A0A8T0EGQ4_ARGBR</name>
<reference evidence="2" key="2">
    <citation type="submission" date="2020-06" db="EMBL/GenBank/DDBJ databases">
        <authorList>
            <person name="Sheffer M."/>
        </authorList>
    </citation>
    <scope>NUCLEOTIDE SEQUENCE</scope>
</reference>
<accession>A0A8T0EGQ4</accession>
<feature type="region of interest" description="Disordered" evidence="1">
    <location>
        <begin position="140"/>
        <end position="167"/>
    </location>
</feature>
<organism evidence="2 3">
    <name type="scientific">Argiope bruennichi</name>
    <name type="common">Wasp spider</name>
    <name type="synonym">Aranea bruennichi</name>
    <dbReference type="NCBI Taxonomy" id="94029"/>
    <lineage>
        <taxon>Eukaryota</taxon>
        <taxon>Metazoa</taxon>
        <taxon>Ecdysozoa</taxon>
        <taxon>Arthropoda</taxon>
        <taxon>Chelicerata</taxon>
        <taxon>Arachnida</taxon>
        <taxon>Araneae</taxon>
        <taxon>Araneomorphae</taxon>
        <taxon>Entelegynae</taxon>
        <taxon>Araneoidea</taxon>
        <taxon>Araneidae</taxon>
        <taxon>Argiope</taxon>
    </lineage>
</organism>
<reference evidence="2" key="1">
    <citation type="journal article" date="2020" name="bioRxiv">
        <title>Chromosome-level reference genome of the European wasp spider Argiope bruennichi: a resource for studies on range expansion and evolutionary adaptation.</title>
        <authorList>
            <person name="Sheffer M.M."/>
            <person name="Hoppe A."/>
            <person name="Krehenwinkel H."/>
            <person name="Uhl G."/>
            <person name="Kuss A.W."/>
            <person name="Jensen L."/>
            <person name="Jensen C."/>
            <person name="Gillespie R.G."/>
            <person name="Hoff K.J."/>
            <person name="Prost S."/>
        </authorList>
    </citation>
    <scope>NUCLEOTIDE SEQUENCE</scope>
</reference>
<dbReference type="Proteomes" id="UP000807504">
    <property type="component" value="Unassembled WGS sequence"/>
</dbReference>
<dbReference type="AlphaFoldDB" id="A0A8T0EGQ4"/>
<sequence length="260" mass="28901">MNGRFWFHLPLKEEQTLSPLLNMATNKENSNMALSESCSSSLFYSDDSDVNDNMNKNEILVVNSPLRNELQTSTEVKENAKNRKHTLSSRFISAKVSKIVAAAETTKQKKRKKRLAKTTKVAKQQLTEKHLNIFAEESLTKPLPKDNNPEDDNMESEGFIPGTPESQQGVINKNFDKSHSSTINDLLIFIAKYKLKANAAEELLGIFSRLVESFDVTAVTKRLETIERKVGITPTPTPPAQPLCLYGSAVVAGSSAHAQH</sequence>
<protein>
    <submittedName>
        <fullName evidence="2">Uncharacterized protein</fullName>
    </submittedName>
</protein>
<gene>
    <name evidence="2" type="ORF">HNY73_015665</name>
</gene>
<evidence type="ECO:0000256" key="1">
    <source>
        <dbReference type="SAM" id="MobiDB-lite"/>
    </source>
</evidence>
<evidence type="ECO:0000313" key="3">
    <source>
        <dbReference type="Proteomes" id="UP000807504"/>
    </source>
</evidence>